<protein>
    <submittedName>
        <fullName evidence="1">Uncharacterized protein</fullName>
    </submittedName>
</protein>
<proteinExistence type="predicted"/>
<evidence type="ECO:0000313" key="1">
    <source>
        <dbReference type="EMBL" id="RXH95521.1"/>
    </source>
</evidence>
<dbReference type="Proteomes" id="UP000290289">
    <property type="component" value="Chromosome 6"/>
</dbReference>
<organism evidence="1 2">
    <name type="scientific">Malus domestica</name>
    <name type="common">Apple</name>
    <name type="synonym">Pyrus malus</name>
    <dbReference type="NCBI Taxonomy" id="3750"/>
    <lineage>
        <taxon>Eukaryota</taxon>
        <taxon>Viridiplantae</taxon>
        <taxon>Streptophyta</taxon>
        <taxon>Embryophyta</taxon>
        <taxon>Tracheophyta</taxon>
        <taxon>Spermatophyta</taxon>
        <taxon>Magnoliopsida</taxon>
        <taxon>eudicotyledons</taxon>
        <taxon>Gunneridae</taxon>
        <taxon>Pentapetalae</taxon>
        <taxon>rosids</taxon>
        <taxon>fabids</taxon>
        <taxon>Rosales</taxon>
        <taxon>Rosaceae</taxon>
        <taxon>Amygdaloideae</taxon>
        <taxon>Maleae</taxon>
        <taxon>Malus</taxon>
    </lineage>
</organism>
<accession>A0A498JQJ2</accession>
<keyword evidence="2" id="KW-1185">Reference proteome</keyword>
<gene>
    <name evidence="1" type="ORF">DVH24_008021</name>
</gene>
<dbReference type="EMBL" id="RDQH01000332">
    <property type="protein sequence ID" value="RXH95521.1"/>
    <property type="molecule type" value="Genomic_DNA"/>
</dbReference>
<reference evidence="1 2" key="1">
    <citation type="submission" date="2018-10" db="EMBL/GenBank/DDBJ databases">
        <title>A high-quality apple genome assembly.</title>
        <authorList>
            <person name="Hu J."/>
        </authorList>
    </citation>
    <scope>NUCLEOTIDE SEQUENCE [LARGE SCALE GENOMIC DNA]</scope>
    <source>
        <strain evidence="2">cv. HFTH1</strain>
        <tissue evidence="1">Young leaf</tissue>
    </source>
</reference>
<dbReference type="AlphaFoldDB" id="A0A498JQJ2"/>
<name>A0A498JQJ2_MALDO</name>
<comment type="caution">
    <text evidence="1">The sequence shown here is derived from an EMBL/GenBank/DDBJ whole genome shotgun (WGS) entry which is preliminary data.</text>
</comment>
<evidence type="ECO:0000313" key="2">
    <source>
        <dbReference type="Proteomes" id="UP000290289"/>
    </source>
</evidence>
<sequence length="46" mass="5332">MWDPIIRSHVEDSHIDNHVEPRGLTLHAGLRDSKTRTNNTDIVPTW</sequence>